<dbReference type="AlphaFoldDB" id="A0A9J7ED34"/>
<dbReference type="PANTHER" id="PTHR24256">
    <property type="entry name" value="TRYPTASE-RELATED"/>
    <property type="match status" value="1"/>
</dbReference>
<sequence>MYTFLLLCVVAFCGVNSYTLQGAERIAQGQIRNGIQYVISLQDKSQLQINTRGHRCGGVLITQQHALTTAACTMNTNTGVSINFANFRVFAGTVLTNDNANNVRDIATITIHPQYTRHIPFVNDIAVITLQAAFPTSISPLPMPLADVALTACETAGFGAHNTTATASVQLMSLSGVALTG</sequence>
<protein>
    <submittedName>
        <fullName evidence="6">Venom serine protease-like</fullName>
    </submittedName>
</protein>
<evidence type="ECO:0000313" key="6">
    <source>
        <dbReference type="RefSeq" id="XP_022825339.1"/>
    </source>
</evidence>
<reference evidence="6" key="1">
    <citation type="submission" date="2025-08" db="UniProtKB">
        <authorList>
            <consortium name="RefSeq"/>
        </authorList>
    </citation>
    <scope>IDENTIFICATION</scope>
    <source>
        <strain evidence="6">Ishihara</strain>
        <tissue evidence="6">Whole body</tissue>
    </source>
</reference>
<dbReference type="GeneID" id="111355582"/>
<dbReference type="KEGG" id="sliu:111355582"/>
<dbReference type="Pfam" id="PF00089">
    <property type="entry name" value="Trypsin"/>
    <property type="match status" value="1"/>
</dbReference>
<dbReference type="InterPro" id="IPR043504">
    <property type="entry name" value="Peptidase_S1_PA_chymotrypsin"/>
</dbReference>
<dbReference type="InterPro" id="IPR051487">
    <property type="entry name" value="Ser/Thr_Proteases_Immune/Dev"/>
</dbReference>
<dbReference type="SUPFAM" id="SSF50494">
    <property type="entry name" value="Trypsin-like serine proteases"/>
    <property type="match status" value="1"/>
</dbReference>
<dbReference type="RefSeq" id="XP_022825339.1">
    <property type="nucleotide sequence ID" value="XM_022969571.1"/>
</dbReference>
<dbReference type="GO" id="GO:0006508">
    <property type="term" value="P:proteolysis"/>
    <property type="evidence" value="ECO:0007669"/>
    <property type="project" value="InterPro"/>
</dbReference>
<organism evidence="5 6">
    <name type="scientific">Spodoptera litura</name>
    <name type="common">Asian cotton leafworm</name>
    <dbReference type="NCBI Taxonomy" id="69820"/>
    <lineage>
        <taxon>Eukaryota</taxon>
        <taxon>Metazoa</taxon>
        <taxon>Ecdysozoa</taxon>
        <taxon>Arthropoda</taxon>
        <taxon>Hexapoda</taxon>
        <taxon>Insecta</taxon>
        <taxon>Pterygota</taxon>
        <taxon>Neoptera</taxon>
        <taxon>Endopterygota</taxon>
        <taxon>Lepidoptera</taxon>
        <taxon>Glossata</taxon>
        <taxon>Ditrysia</taxon>
        <taxon>Noctuoidea</taxon>
        <taxon>Noctuidae</taxon>
        <taxon>Amphipyrinae</taxon>
        <taxon>Spodoptera</taxon>
    </lineage>
</organism>
<name>A0A9J7ED34_SPOLT</name>
<keyword evidence="3" id="KW-0732">Signal</keyword>
<feature type="chain" id="PRO_5039887879" evidence="3">
    <location>
        <begin position="18"/>
        <end position="181"/>
    </location>
</feature>
<evidence type="ECO:0000259" key="4">
    <source>
        <dbReference type="PROSITE" id="PS50240"/>
    </source>
</evidence>
<dbReference type="SMART" id="SM00020">
    <property type="entry name" value="Tryp_SPc"/>
    <property type="match status" value="1"/>
</dbReference>
<feature type="domain" description="Peptidase S1" evidence="4">
    <location>
        <begin position="26"/>
        <end position="181"/>
    </location>
</feature>
<dbReference type="InterPro" id="IPR009003">
    <property type="entry name" value="Peptidase_S1_PA"/>
</dbReference>
<evidence type="ECO:0000313" key="5">
    <source>
        <dbReference type="Proteomes" id="UP000301870"/>
    </source>
</evidence>
<evidence type="ECO:0000256" key="3">
    <source>
        <dbReference type="SAM" id="SignalP"/>
    </source>
</evidence>
<keyword evidence="5" id="KW-1185">Reference proteome</keyword>
<keyword evidence="1" id="KW-1015">Disulfide bond</keyword>
<dbReference type="InterPro" id="IPR001254">
    <property type="entry name" value="Trypsin_dom"/>
</dbReference>
<dbReference type="Gene3D" id="2.40.10.10">
    <property type="entry name" value="Trypsin-like serine proteases"/>
    <property type="match status" value="1"/>
</dbReference>
<dbReference type="PROSITE" id="PS50240">
    <property type="entry name" value="TRYPSIN_DOM"/>
    <property type="match status" value="1"/>
</dbReference>
<dbReference type="OrthoDB" id="8189841at2759"/>
<feature type="signal peptide" evidence="3">
    <location>
        <begin position="1"/>
        <end position="17"/>
    </location>
</feature>
<dbReference type="Proteomes" id="UP000301870">
    <property type="component" value="Chromosome 21"/>
</dbReference>
<comment type="similarity">
    <text evidence="2">Belongs to the peptidase S1 family. CLIP subfamily.</text>
</comment>
<evidence type="ECO:0000256" key="1">
    <source>
        <dbReference type="ARBA" id="ARBA00023157"/>
    </source>
</evidence>
<evidence type="ECO:0000256" key="2">
    <source>
        <dbReference type="ARBA" id="ARBA00024195"/>
    </source>
</evidence>
<accession>A0A9J7ED34</accession>
<dbReference type="GO" id="GO:0004252">
    <property type="term" value="F:serine-type endopeptidase activity"/>
    <property type="evidence" value="ECO:0007669"/>
    <property type="project" value="InterPro"/>
</dbReference>
<gene>
    <name evidence="6" type="primary">LOC111355582</name>
</gene>
<proteinExistence type="inferred from homology"/>